<reference evidence="3 4" key="1">
    <citation type="submission" date="2024-07" db="EMBL/GenBank/DDBJ databases">
        <title>Section-level genome sequencing and comparative genomics of Aspergillus sections Usti and Cavernicolus.</title>
        <authorList>
            <consortium name="Lawrence Berkeley National Laboratory"/>
            <person name="Nybo J.L."/>
            <person name="Vesth T.C."/>
            <person name="Theobald S."/>
            <person name="Frisvad J.C."/>
            <person name="Larsen T.O."/>
            <person name="Kjaerboelling I."/>
            <person name="Rothschild-Mancinelli K."/>
            <person name="Lyhne E.K."/>
            <person name="Kogle M.E."/>
            <person name="Barry K."/>
            <person name="Clum A."/>
            <person name="Na H."/>
            <person name="Ledsgaard L."/>
            <person name="Lin J."/>
            <person name="Lipzen A."/>
            <person name="Kuo A."/>
            <person name="Riley R."/>
            <person name="Mondo S."/>
            <person name="LaButti K."/>
            <person name="Haridas S."/>
            <person name="Pangalinan J."/>
            <person name="Salamov A.A."/>
            <person name="Simmons B.A."/>
            <person name="Magnuson J.K."/>
            <person name="Chen J."/>
            <person name="Drula E."/>
            <person name="Henrissat B."/>
            <person name="Wiebenga A."/>
            <person name="Lubbers R.J."/>
            <person name="Gomes A.C."/>
            <person name="Makela M.R."/>
            <person name="Stajich J."/>
            <person name="Grigoriev I.V."/>
            <person name="Mortensen U.H."/>
            <person name="De vries R.P."/>
            <person name="Baker S.E."/>
            <person name="Andersen M.R."/>
        </authorList>
    </citation>
    <scope>NUCLEOTIDE SEQUENCE [LARGE SCALE GENOMIC DNA]</scope>
    <source>
        <strain evidence="3 4">CBS 600.67</strain>
    </source>
</reference>
<keyword evidence="2" id="KW-0812">Transmembrane</keyword>
<protein>
    <submittedName>
        <fullName evidence="3">Uncharacterized protein</fullName>
    </submittedName>
</protein>
<feature type="region of interest" description="Disordered" evidence="1">
    <location>
        <begin position="134"/>
        <end position="168"/>
    </location>
</feature>
<evidence type="ECO:0000313" key="4">
    <source>
        <dbReference type="Proteomes" id="UP001610335"/>
    </source>
</evidence>
<evidence type="ECO:0000256" key="1">
    <source>
        <dbReference type="SAM" id="MobiDB-lite"/>
    </source>
</evidence>
<comment type="caution">
    <text evidence="3">The sequence shown here is derived from an EMBL/GenBank/DDBJ whole genome shotgun (WGS) entry which is preliminary data.</text>
</comment>
<evidence type="ECO:0000256" key="2">
    <source>
        <dbReference type="SAM" id="Phobius"/>
    </source>
</evidence>
<keyword evidence="2" id="KW-0472">Membrane</keyword>
<gene>
    <name evidence="3" type="ORF">BDW59DRAFT_82091</name>
</gene>
<accession>A0ABR4IAI4</accession>
<feature type="transmembrane region" description="Helical" evidence="2">
    <location>
        <begin position="16"/>
        <end position="43"/>
    </location>
</feature>
<proteinExistence type="predicted"/>
<keyword evidence="2" id="KW-1133">Transmembrane helix</keyword>
<name>A0ABR4IAI4_9EURO</name>
<dbReference type="EMBL" id="JBFXLS010000041">
    <property type="protein sequence ID" value="KAL2824755.1"/>
    <property type="molecule type" value="Genomic_DNA"/>
</dbReference>
<dbReference type="Proteomes" id="UP001610335">
    <property type="component" value="Unassembled WGS sequence"/>
</dbReference>
<keyword evidence="4" id="KW-1185">Reference proteome</keyword>
<organism evidence="3 4">
    <name type="scientific">Aspergillus cavernicola</name>
    <dbReference type="NCBI Taxonomy" id="176166"/>
    <lineage>
        <taxon>Eukaryota</taxon>
        <taxon>Fungi</taxon>
        <taxon>Dikarya</taxon>
        <taxon>Ascomycota</taxon>
        <taxon>Pezizomycotina</taxon>
        <taxon>Eurotiomycetes</taxon>
        <taxon>Eurotiomycetidae</taxon>
        <taxon>Eurotiales</taxon>
        <taxon>Aspergillaceae</taxon>
        <taxon>Aspergillus</taxon>
        <taxon>Aspergillus subgen. Nidulantes</taxon>
    </lineage>
</organism>
<sequence>MIIADQLSHTAWRSEVYIVLTVVTMIVAFMFWHYLFGFVVAFFRLRGSASDYILRMVGVAPAGYAQLDRPIYITMTGDEESFSQNNSAGEKVTLPPPAYGRWRNNVRLNPDLLYWQRIDRRSLAHGRIGRAEDDLYHKDHRPRPPSYTSDNGVDYAVGAQPRALPQNS</sequence>
<evidence type="ECO:0000313" key="3">
    <source>
        <dbReference type="EMBL" id="KAL2824755.1"/>
    </source>
</evidence>